<proteinExistence type="predicted"/>
<protein>
    <submittedName>
        <fullName evidence="2">Uncharacterized protein</fullName>
    </submittedName>
</protein>
<organism evidence="2">
    <name type="scientific">viral metagenome</name>
    <dbReference type="NCBI Taxonomy" id="1070528"/>
    <lineage>
        <taxon>unclassified sequences</taxon>
        <taxon>metagenomes</taxon>
        <taxon>organismal metagenomes</taxon>
    </lineage>
</organism>
<feature type="region of interest" description="Disordered" evidence="1">
    <location>
        <begin position="43"/>
        <end position="65"/>
    </location>
</feature>
<evidence type="ECO:0000313" key="3">
    <source>
        <dbReference type="EMBL" id="QJH94915.1"/>
    </source>
</evidence>
<dbReference type="AlphaFoldDB" id="A0A6H1ZB57"/>
<sequence length="65" mass="6825">MIGAIMGAAADVIARIVELVANGQVDVAKGVVDRFVATTKTQLANDRSEADDELRRRFPGSSPPG</sequence>
<reference evidence="2" key="1">
    <citation type="submission" date="2020-03" db="EMBL/GenBank/DDBJ databases">
        <title>The deep terrestrial virosphere.</title>
        <authorList>
            <person name="Holmfeldt K."/>
            <person name="Nilsson E."/>
            <person name="Simone D."/>
            <person name="Lopez-Fernandez M."/>
            <person name="Wu X."/>
            <person name="de Brujin I."/>
            <person name="Lundin D."/>
            <person name="Andersson A."/>
            <person name="Bertilsson S."/>
            <person name="Dopson M."/>
        </authorList>
    </citation>
    <scope>NUCLEOTIDE SEQUENCE</scope>
    <source>
        <strain evidence="2">TM448A00147</strain>
        <strain evidence="3">TM448B00305</strain>
    </source>
</reference>
<gene>
    <name evidence="2" type="ORF">TM448A00147_0027</name>
    <name evidence="3" type="ORF">TM448B00305_0036</name>
</gene>
<dbReference type="EMBL" id="MT144608">
    <property type="protein sequence ID" value="QJH94915.1"/>
    <property type="molecule type" value="Genomic_DNA"/>
</dbReference>
<evidence type="ECO:0000313" key="2">
    <source>
        <dbReference type="EMBL" id="QJA44768.1"/>
    </source>
</evidence>
<evidence type="ECO:0000256" key="1">
    <source>
        <dbReference type="SAM" id="MobiDB-lite"/>
    </source>
</evidence>
<dbReference type="EMBL" id="MT143980">
    <property type="protein sequence ID" value="QJA44768.1"/>
    <property type="molecule type" value="Genomic_DNA"/>
</dbReference>
<name>A0A6H1ZB57_9ZZZZ</name>
<accession>A0A6H1ZB57</accession>